<dbReference type="InterPro" id="IPR043519">
    <property type="entry name" value="NT_sf"/>
</dbReference>
<evidence type="ECO:0000313" key="5">
    <source>
        <dbReference type="Proteomes" id="UP000030748"/>
    </source>
</evidence>
<dbReference type="STRING" id="4155.A0A022RDE2"/>
<reference evidence="4 5" key="1">
    <citation type="journal article" date="2013" name="Proc. Natl. Acad. Sci. U.S.A.">
        <title>Fine-scale variation in meiotic recombination in Mimulus inferred from population shotgun sequencing.</title>
        <authorList>
            <person name="Hellsten U."/>
            <person name="Wright K.M."/>
            <person name="Jenkins J."/>
            <person name="Shu S."/>
            <person name="Yuan Y."/>
            <person name="Wessler S.R."/>
            <person name="Schmutz J."/>
            <person name="Willis J.H."/>
            <person name="Rokhsar D.S."/>
        </authorList>
    </citation>
    <scope>NUCLEOTIDE SEQUENCE [LARGE SCALE GENOMIC DNA]</scope>
    <source>
        <strain evidence="5">cv. DUN x IM62</strain>
    </source>
</reference>
<protein>
    <recommendedName>
        <fullName evidence="6">Polymerase nucleotidyl transferase domain-containing protein</fullName>
    </recommendedName>
</protein>
<dbReference type="InterPro" id="IPR054708">
    <property type="entry name" value="MTPAP-like_central"/>
</dbReference>
<feature type="domain" description="Poly(A) RNA polymerase mitochondrial-like central palm" evidence="2">
    <location>
        <begin position="54"/>
        <end position="180"/>
    </location>
</feature>
<dbReference type="Pfam" id="PF22600">
    <property type="entry name" value="MTPAP-like_central"/>
    <property type="match status" value="1"/>
</dbReference>
<dbReference type="InterPro" id="IPR058921">
    <property type="entry name" value="PAP/OAS1-rel"/>
</dbReference>
<dbReference type="AlphaFoldDB" id="A0A022RDE2"/>
<keyword evidence="5" id="KW-1185">Reference proteome</keyword>
<dbReference type="InterPro" id="IPR058920">
    <property type="entry name" value="PAP-OAS1-bd-rel"/>
</dbReference>
<evidence type="ECO:0000256" key="1">
    <source>
        <dbReference type="SAM" id="MobiDB-lite"/>
    </source>
</evidence>
<dbReference type="SUPFAM" id="SSF81301">
    <property type="entry name" value="Nucleotidyltransferase"/>
    <property type="match status" value="1"/>
</dbReference>
<evidence type="ECO:0008006" key="6">
    <source>
        <dbReference type="Google" id="ProtNLM"/>
    </source>
</evidence>
<gene>
    <name evidence="4" type="ORF">MIMGU_mgv1a018823mg</name>
</gene>
<feature type="compositionally biased region" description="Low complexity" evidence="1">
    <location>
        <begin position="488"/>
        <end position="499"/>
    </location>
</feature>
<dbReference type="PANTHER" id="PTHR45979">
    <property type="entry name" value="PAP/OAS1 SUBSTRATE-BINDING DOMAIN SUPERFAMILY"/>
    <property type="match status" value="1"/>
</dbReference>
<sequence>MTVRMGELGVVGNSGGDAAAAAAERLPLGWRMGPPPDLAEISEERLSAAEEAAEQVMNWVHPTLDSEEKRRDVIDFVQELVKTRLNCEVVSYGSVPLKTYLPDGDIDLTVLKRPNSSAAAGTSSLPQDVLALLQEQQQLQNPNFPVRDTNFIDAEVKLVKCNICDTVIDISFNQLGGISTLSFLEQVDRYVGRDHLFKRSIILVKTWCFYESRILGAHHGLLSTYALEALVLYIFNHFHSSFNSPLAALYKFVEYYSQFDWDNYCISLNGPVCKSSLPYIVVGRPENGCDYPLLCDEFLDYCMELFAAPLKGIDANPKPFQSKHLNIIDPLKENNNLGRSVSRANYFRIRSAFKFGAHRLGEILQRPIETISDEISALFEQTRGRHANQCTSTSKRRLTVLEFSDGREDEEEEEDSFALESISDYDDNYDDMLTTEQYATDFSDEVEISDEKYALAAAATNSDSYVSSGGHYTSSLSENYLCQPKGVSSSKSSTENGSSHAQQIDSEHEKNVETMNNLSLDFRETCSTSVGGESEYSDSDSDPLADLTGDNDSNLRSLLRGQLTLGFALPSPPVHNFSAHPSLIHHINPWEIVRQSMPFRHNEFSHMNHPHQISAGAPGYHTTYPHVDPPFLGTPFNFEGMPKARGTGTFFPPVNQFYVDKFPHGRGRNKGPSYHYQDNFRRYGGQSNGVGVYNGGDSNLYGNGRRFQGRKKSTHWQSPRGNQSNGYVSNRSCRVEFGSVGNLGDVCGSSSSVRAGPTLGGPTMKMHHGSSSMSMQERYRYILFERACVLKSIDSVFRFLFIIFFSFFKVRKAVDPLEE</sequence>
<dbReference type="SUPFAM" id="SSF81631">
    <property type="entry name" value="PAP/OAS1 substrate-binding domain"/>
    <property type="match status" value="1"/>
</dbReference>
<feature type="domain" description="PAP/OAS1 substrate-binding-related" evidence="3">
    <location>
        <begin position="191"/>
        <end position="382"/>
    </location>
</feature>
<organism evidence="4 5">
    <name type="scientific">Erythranthe guttata</name>
    <name type="common">Yellow monkey flower</name>
    <name type="synonym">Mimulus guttatus</name>
    <dbReference type="NCBI Taxonomy" id="4155"/>
    <lineage>
        <taxon>Eukaryota</taxon>
        <taxon>Viridiplantae</taxon>
        <taxon>Streptophyta</taxon>
        <taxon>Embryophyta</taxon>
        <taxon>Tracheophyta</taxon>
        <taxon>Spermatophyta</taxon>
        <taxon>Magnoliopsida</taxon>
        <taxon>eudicotyledons</taxon>
        <taxon>Gunneridae</taxon>
        <taxon>Pentapetalae</taxon>
        <taxon>asterids</taxon>
        <taxon>lamiids</taxon>
        <taxon>Lamiales</taxon>
        <taxon>Phrymaceae</taxon>
        <taxon>Erythranthe</taxon>
    </lineage>
</organism>
<dbReference type="EMBL" id="KI630583">
    <property type="protein sequence ID" value="EYU36910.1"/>
    <property type="molecule type" value="Genomic_DNA"/>
</dbReference>
<evidence type="ECO:0000259" key="2">
    <source>
        <dbReference type="Pfam" id="PF22600"/>
    </source>
</evidence>
<dbReference type="PANTHER" id="PTHR45979:SF28">
    <property type="entry name" value="POLY(A) RNA POLYMERASE CID14-LIKE"/>
    <property type="match status" value="1"/>
</dbReference>
<evidence type="ECO:0000259" key="3">
    <source>
        <dbReference type="Pfam" id="PF26180"/>
    </source>
</evidence>
<feature type="region of interest" description="Disordered" evidence="1">
    <location>
        <begin position="528"/>
        <end position="550"/>
    </location>
</feature>
<dbReference type="Pfam" id="PF26180">
    <property type="entry name" value="PAP-OAS1"/>
    <property type="match status" value="1"/>
</dbReference>
<dbReference type="Gene3D" id="1.10.1410.10">
    <property type="match status" value="1"/>
</dbReference>
<dbReference type="Gene3D" id="3.30.460.10">
    <property type="entry name" value="Beta Polymerase, domain 2"/>
    <property type="match status" value="1"/>
</dbReference>
<name>A0A022RDE2_ERYGU</name>
<proteinExistence type="predicted"/>
<dbReference type="eggNOG" id="KOG1906">
    <property type="taxonomic scope" value="Eukaryota"/>
</dbReference>
<evidence type="ECO:0000313" key="4">
    <source>
        <dbReference type="EMBL" id="EYU36910.1"/>
    </source>
</evidence>
<accession>A0A022RDE2</accession>
<feature type="region of interest" description="Disordered" evidence="1">
    <location>
        <begin position="484"/>
        <end position="511"/>
    </location>
</feature>
<dbReference type="Proteomes" id="UP000030748">
    <property type="component" value="Unassembled WGS sequence"/>
</dbReference>